<keyword evidence="4" id="KW-0723">Serine/threonine-protein kinase</keyword>
<evidence type="ECO:0000256" key="3">
    <source>
        <dbReference type="PROSITE-ProRule" id="PRU10141"/>
    </source>
</evidence>
<dbReference type="PANTHER" id="PTHR24346">
    <property type="entry name" value="MAP/MICROTUBULE AFFINITY-REGULATING KINASE"/>
    <property type="match status" value="1"/>
</dbReference>
<feature type="domain" description="Protein kinase" evidence="5">
    <location>
        <begin position="11"/>
        <end position="280"/>
    </location>
</feature>
<dbReference type="SMART" id="SM00220">
    <property type="entry name" value="S_TKc"/>
    <property type="match status" value="1"/>
</dbReference>
<dbReference type="GO" id="GO:0005524">
    <property type="term" value="F:ATP binding"/>
    <property type="evidence" value="ECO:0007669"/>
    <property type="project" value="UniProtKB-UniRule"/>
</dbReference>
<keyword evidence="6" id="KW-0808">Transferase</keyword>
<dbReference type="Pfam" id="PF00069">
    <property type="entry name" value="Pkinase"/>
    <property type="match status" value="1"/>
</dbReference>
<protein>
    <submittedName>
        <fullName evidence="6">Kinase-like domain-containing protein</fullName>
    </submittedName>
</protein>
<dbReference type="PANTHER" id="PTHR24346:SF110">
    <property type="entry name" value="NON-SPECIFIC SERINE_THREONINE PROTEIN KINASE"/>
    <property type="match status" value="1"/>
</dbReference>
<dbReference type="GO" id="GO:0035556">
    <property type="term" value="P:intracellular signal transduction"/>
    <property type="evidence" value="ECO:0007669"/>
    <property type="project" value="TreeGrafter"/>
</dbReference>
<keyword evidence="7" id="KW-1185">Reference proteome</keyword>
<gene>
    <name evidence="6" type="ORF">BDZ94DRAFT_1301958</name>
</gene>
<keyword evidence="2 3" id="KW-0067">ATP-binding</keyword>
<dbReference type="InterPro" id="IPR017441">
    <property type="entry name" value="Protein_kinase_ATP_BS"/>
</dbReference>
<organism evidence="6 7">
    <name type="scientific">Collybia nuda</name>
    <dbReference type="NCBI Taxonomy" id="64659"/>
    <lineage>
        <taxon>Eukaryota</taxon>
        <taxon>Fungi</taxon>
        <taxon>Dikarya</taxon>
        <taxon>Basidiomycota</taxon>
        <taxon>Agaricomycotina</taxon>
        <taxon>Agaricomycetes</taxon>
        <taxon>Agaricomycetidae</taxon>
        <taxon>Agaricales</taxon>
        <taxon>Tricholomatineae</taxon>
        <taxon>Clitocybaceae</taxon>
        <taxon>Collybia</taxon>
    </lineage>
</organism>
<dbReference type="SUPFAM" id="SSF56112">
    <property type="entry name" value="Protein kinase-like (PK-like)"/>
    <property type="match status" value="1"/>
</dbReference>
<evidence type="ECO:0000313" key="7">
    <source>
        <dbReference type="Proteomes" id="UP000807353"/>
    </source>
</evidence>
<evidence type="ECO:0000313" key="6">
    <source>
        <dbReference type="EMBL" id="KAF9457372.1"/>
    </source>
</evidence>
<dbReference type="PROSITE" id="PS50011">
    <property type="entry name" value="PROTEIN_KINASE_DOM"/>
    <property type="match status" value="1"/>
</dbReference>
<comment type="caution">
    <text evidence="6">The sequence shown here is derived from an EMBL/GenBank/DDBJ whole genome shotgun (WGS) entry which is preliminary data.</text>
</comment>
<accession>A0A9P6C9N9</accession>
<dbReference type="Gene3D" id="1.10.510.10">
    <property type="entry name" value="Transferase(Phosphotransferase) domain 1"/>
    <property type="match status" value="1"/>
</dbReference>
<name>A0A9P6C9N9_9AGAR</name>
<dbReference type="InterPro" id="IPR011009">
    <property type="entry name" value="Kinase-like_dom_sf"/>
</dbReference>
<dbReference type="GO" id="GO:0004674">
    <property type="term" value="F:protein serine/threonine kinase activity"/>
    <property type="evidence" value="ECO:0007669"/>
    <property type="project" value="UniProtKB-KW"/>
</dbReference>
<dbReference type="OrthoDB" id="539158at2759"/>
<dbReference type="GO" id="GO:0005737">
    <property type="term" value="C:cytoplasm"/>
    <property type="evidence" value="ECO:0007669"/>
    <property type="project" value="TreeGrafter"/>
</dbReference>
<dbReference type="PROSITE" id="PS00108">
    <property type="entry name" value="PROTEIN_KINASE_ST"/>
    <property type="match status" value="1"/>
</dbReference>
<dbReference type="PROSITE" id="PS00107">
    <property type="entry name" value="PROTEIN_KINASE_ATP"/>
    <property type="match status" value="1"/>
</dbReference>
<sequence length="459" mass="51418">MAPVWPKVVGYELVQQIGGGGFSNVFRAVHIEDHRVAACKVIMLTESSTEKERKTIEKEMRVHSALKHENVLEFISAVVVELKHKHQYIPGIYMLLELAAGGDLFDKIAPDVGVGDEVAHYYFNQLISGMDYIHAKGVCHRDLKPENLLLDVAGTLKISDFGLSAVFKLKETGRTRPLTERCGSLPYVAPELNSDEPYQAEPIDVWGIGVILFTLLAGNTPWDEPTEHSPEFRRYLSGAIFQEVPWNRIGPDALSLIRGMLTIDPNERLTLEDVFQHSWCIRPSQLLNAGPSALADKLTESLRVNGDLGLVSPNLAGEQNEDEDMFSGSHNTQFTQSLMLFSQTQSGVRYTPHLTRFYAALGPTLLMPLIQESLEGLNVRCKAAPPREGQDGPLRLRIGGYDRRKMMFKGWVDVEKFSYRGAHGSFCVMQRDVGNPISWRQLWKALIISDAVEPHVLRK</sequence>
<keyword evidence="6" id="KW-0418">Kinase</keyword>
<dbReference type="AlphaFoldDB" id="A0A9P6C9N9"/>
<dbReference type="InterPro" id="IPR000719">
    <property type="entry name" value="Prot_kinase_dom"/>
</dbReference>
<evidence type="ECO:0000256" key="1">
    <source>
        <dbReference type="ARBA" id="ARBA00022741"/>
    </source>
</evidence>
<evidence type="ECO:0000256" key="4">
    <source>
        <dbReference type="RuleBase" id="RU000304"/>
    </source>
</evidence>
<dbReference type="InterPro" id="IPR008271">
    <property type="entry name" value="Ser/Thr_kinase_AS"/>
</dbReference>
<proteinExistence type="inferred from homology"/>
<keyword evidence="1 3" id="KW-0547">Nucleotide-binding</keyword>
<evidence type="ECO:0000259" key="5">
    <source>
        <dbReference type="PROSITE" id="PS50011"/>
    </source>
</evidence>
<dbReference type="Proteomes" id="UP000807353">
    <property type="component" value="Unassembled WGS sequence"/>
</dbReference>
<comment type="similarity">
    <text evidence="4">Belongs to the protein kinase superfamily.</text>
</comment>
<dbReference type="EMBL" id="MU150374">
    <property type="protein sequence ID" value="KAF9457372.1"/>
    <property type="molecule type" value="Genomic_DNA"/>
</dbReference>
<evidence type="ECO:0000256" key="2">
    <source>
        <dbReference type="ARBA" id="ARBA00022840"/>
    </source>
</evidence>
<reference evidence="6" key="1">
    <citation type="submission" date="2020-11" db="EMBL/GenBank/DDBJ databases">
        <authorList>
            <consortium name="DOE Joint Genome Institute"/>
            <person name="Ahrendt S."/>
            <person name="Riley R."/>
            <person name="Andreopoulos W."/>
            <person name="Labutti K."/>
            <person name="Pangilinan J."/>
            <person name="Ruiz-Duenas F.J."/>
            <person name="Barrasa J.M."/>
            <person name="Sanchez-Garcia M."/>
            <person name="Camarero S."/>
            <person name="Miyauchi S."/>
            <person name="Serrano A."/>
            <person name="Linde D."/>
            <person name="Babiker R."/>
            <person name="Drula E."/>
            <person name="Ayuso-Fernandez I."/>
            <person name="Pacheco R."/>
            <person name="Padilla G."/>
            <person name="Ferreira P."/>
            <person name="Barriuso J."/>
            <person name="Kellner H."/>
            <person name="Castanera R."/>
            <person name="Alfaro M."/>
            <person name="Ramirez L."/>
            <person name="Pisabarro A.G."/>
            <person name="Kuo A."/>
            <person name="Tritt A."/>
            <person name="Lipzen A."/>
            <person name="He G."/>
            <person name="Yan M."/>
            <person name="Ng V."/>
            <person name="Cullen D."/>
            <person name="Martin F."/>
            <person name="Rosso M.-N."/>
            <person name="Henrissat B."/>
            <person name="Hibbett D."/>
            <person name="Martinez A.T."/>
            <person name="Grigoriev I.V."/>
        </authorList>
    </citation>
    <scope>NUCLEOTIDE SEQUENCE</scope>
    <source>
        <strain evidence="6">CBS 247.69</strain>
    </source>
</reference>
<feature type="binding site" evidence="3">
    <location>
        <position position="40"/>
    </location>
    <ligand>
        <name>ATP</name>
        <dbReference type="ChEBI" id="CHEBI:30616"/>
    </ligand>
</feature>
<dbReference type="FunFam" id="1.10.510.10:FF:000571">
    <property type="entry name" value="Maternal embryonic leucine zipper kinase"/>
    <property type="match status" value="1"/>
</dbReference>